<evidence type="ECO:0000256" key="2">
    <source>
        <dbReference type="ARBA" id="ARBA00022692"/>
    </source>
</evidence>
<keyword evidence="2 6" id="KW-0812">Transmembrane</keyword>
<feature type="transmembrane region" description="Helical" evidence="6">
    <location>
        <begin position="135"/>
        <end position="158"/>
    </location>
</feature>
<dbReference type="GO" id="GO:0016020">
    <property type="term" value="C:membrane"/>
    <property type="evidence" value="ECO:0007669"/>
    <property type="project" value="UniProtKB-SubCell"/>
</dbReference>
<comment type="subcellular location">
    <subcellularLocation>
        <location evidence="1">Membrane</location>
        <topology evidence="1">Multi-pass membrane protein</topology>
    </subcellularLocation>
</comment>
<evidence type="ECO:0000256" key="3">
    <source>
        <dbReference type="ARBA" id="ARBA00022989"/>
    </source>
</evidence>
<dbReference type="AlphaFoldDB" id="A0AAN6M3W5"/>
<dbReference type="Pfam" id="PF20684">
    <property type="entry name" value="Fung_rhodopsin"/>
    <property type="match status" value="1"/>
</dbReference>
<protein>
    <recommendedName>
        <fullName evidence="7">Rhodopsin domain-containing protein</fullName>
    </recommendedName>
</protein>
<evidence type="ECO:0000313" key="9">
    <source>
        <dbReference type="Proteomes" id="UP001280581"/>
    </source>
</evidence>
<accession>A0AAN6M3W5</accession>
<feature type="transmembrane region" description="Helical" evidence="6">
    <location>
        <begin position="100"/>
        <end position="123"/>
    </location>
</feature>
<name>A0AAN6M3W5_9PLEO</name>
<organism evidence="8 9">
    <name type="scientific">Pseudopithomyces chartarum</name>
    <dbReference type="NCBI Taxonomy" id="1892770"/>
    <lineage>
        <taxon>Eukaryota</taxon>
        <taxon>Fungi</taxon>
        <taxon>Dikarya</taxon>
        <taxon>Ascomycota</taxon>
        <taxon>Pezizomycotina</taxon>
        <taxon>Dothideomycetes</taxon>
        <taxon>Pleosporomycetidae</taxon>
        <taxon>Pleosporales</taxon>
        <taxon>Massarineae</taxon>
        <taxon>Didymosphaeriaceae</taxon>
        <taxon>Pseudopithomyces</taxon>
    </lineage>
</organism>
<dbReference type="PANTHER" id="PTHR33048">
    <property type="entry name" value="PTH11-LIKE INTEGRAL MEMBRANE PROTEIN (AFU_ORTHOLOGUE AFUA_5G11245)"/>
    <property type="match status" value="1"/>
</dbReference>
<evidence type="ECO:0000259" key="7">
    <source>
        <dbReference type="Pfam" id="PF20684"/>
    </source>
</evidence>
<evidence type="ECO:0000256" key="4">
    <source>
        <dbReference type="ARBA" id="ARBA00023136"/>
    </source>
</evidence>
<evidence type="ECO:0000313" key="8">
    <source>
        <dbReference type="EMBL" id="KAK3215328.1"/>
    </source>
</evidence>
<keyword evidence="9" id="KW-1185">Reference proteome</keyword>
<evidence type="ECO:0000256" key="6">
    <source>
        <dbReference type="SAM" id="Phobius"/>
    </source>
</evidence>
<reference evidence="8 9" key="1">
    <citation type="submission" date="2021-02" db="EMBL/GenBank/DDBJ databases">
        <title>Genome assembly of Pseudopithomyces chartarum.</title>
        <authorList>
            <person name="Jauregui R."/>
            <person name="Singh J."/>
            <person name="Voisey C."/>
        </authorList>
    </citation>
    <scope>NUCLEOTIDE SEQUENCE [LARGE SCALE GENOMIC DNA]</scope>
    <source>
        <strain evidence="8 9">AGR01</strain>
    </source>
</reference>
<dbReference type="Proteomes" id="UP001280581">
    <property type="component" value="Unassembled WGS sequence"/>
</dbReference>
<feature type="transmembrane region" description="Helical" evidence="6">
    <location>
        <begin position="22"/>
        <end position="46"/>
    </location>
</feature>
<evidence type="ECO:0000256" key="1">
    <source>
        <dbReference type="ARBA" id="ARBA00004141"/>
    </source>
</evidence>
<keyword evidence="4 6" id="KW-0472">Membrane</keyword>
<feature type="transmembrane region" description="Helical" evidence="6">
    <location>
        <begin position="58"/>
        <end position="80"/>
    </location>
</feature>
<sequence>MATETAPPSRPPPPPGGDVDRAAPLIAIYWAEAVVATVIVSLRMYARYINKSYGADDWVMLLTLVMQITLAGFVTKYALIGGTKHLYYLEPQQMTEILKWNYILQCWGILAFTPAKISVALLINRLMRPFRGWRFVVMVTSLALMTFMNVLDSIFTYVQCNPAKALWDKSITDAKCWDPNVQAKISVAQASFAVYVDVLLAFIPATLLWKLKMPAMKKASLSLLLGLGLFAAVAGIIKTTKLANLGERSDLTWEMYELIIWSGTENFVVLFCGSVPPLKPLFDRFGGKGGSLLSSLHFSFRGTRITEDHSLIGEHNQSLGAIGGSKKSSISLSSISAVPKPTV</sequence>
<proteinExistence type="inferred from homology"/>
<evidence type="ECO:0000256" key="5">
    <source>
        <dbReference type="ARBA" id="ARBA00038359"/>
    </source>
</evidence>
<dbReference type="PANTHER" id="PTHR33048:SF47">
    <property type="entry name" value="INTEGRAL MEMBRANE PROTEIN-RELATED"/>
    <property type="match status" value="1"/>
</dbReference>
<dbReference type="EMBL" id="WVTA01000003">
    <property type="protein sequence ID" value="KAK3215328.1"/>
    <property type="molecule type" value="Genomic_DNA"/>
</dbReference>
<comment type="similarity">
    <text evidence="5">Belongs to the SAT4 family.</text>
</comment>
<keyword evidence="3 6" id="KW-1133">Transmembrane helix</keyword>
<feature type="transmembrane region" description="Helical" evidence="6">
    <location>
        <begin position="221"/>
        <end position="238"/>
    </location>
</feature>
<dbReference type="InterPro" id="IPR052337">
    <property type="entry name" value="SAT4-like"/>
</dbReference>
<dbReference type="InterPro" id="IPR049326">
    <property type="entry name" value="Rhodopsin_dom_fungi"/>
</dbReference>
<gene>
    <name evidence="8" type="ORF">GRF29_19g2973719</name>
</gene>
<feature type="transmembrane region" description="Helical" evidence="6">
    <location>
        <begin position="187"/>
        <end position="209"/>
    </location>
</feature>
<feature type="domain" description="Rhodopsin" evidence="7">
    <location>
        <begin position="42"/>
        <end position="284"/>
    </location>
</feature>
<comment type="caution">
    <text evidence="8">The sequence shown here is derived from an EMBL/GenBank/DDBJ whole genome shotgun (WGS) entry which is preliminary data.</text>
</comment>